<gene>
    <name evidence="1" type="ORF">A3844_24515</name>
</gene>
<reference evidence="1 2" key="1">
    <citation type="submission" date="2016-03" db="EMBL/GenBank/DDBJ databases">
        <authorList>
            <person name="Sant'Anna F.H."/>
            <person name="Ambrosini A."/>
            <person name="Souza R."/>
            <person name="Bach E."/>
            <person name="Fernandes G."/>
            <person name="Balsanelli E."/>
            <person name="Baura V.A."/>
            <person name="Souza E.M."/>
            <person name="Passaglia L."/>
        </authorList>
    </citation>
    <scope>NUCLEOTIDE SEQUENCE [LARGE SCALE GENOMIC DNA]</scope>
    <source>
        <strain evidence="1 2">P26E</strain>
    </source>
</reference>
<protein>
    <submittedName>
        <fullName evidence="1">Uncharacterized protein</fullName>
    </submittedName>
</protein>
<name>A0ABX3EH56_9BACL</name>
<comment type="caution">
    <text evidence="1">The sequence shown here is derived from an EMBL/GenBank/DDBJ whole genome shotgun (WGS) entry which is preliminary data.</text>
</comment>
<accession>A0ABX3EH56</accession>
<dbReference type="Proteomes" id="UP000186058">
    <property type="component" value="Unassembled WGS sequence"/>
</dbReference>
<proteinExistence type="predicted"/>
<keyword evidence="2" id="KW-1185">Reference proteome</keyword>
<evidence type="ECO:0000313" key="2">
    <source>
        <dbReference type="Proteomes" id="UP000186058"/>
    </source>
</evidence>
<dbReference type="EMBL" id="LVWI01000070">
    <property type="protein sequence ID" value="OKP82022.1"/>
    <property type="molecule type" value="Genomic_DNA"/>
</dbReference>
<sequence length="63" mass="6769">MTVNRELRVGATQSPEALNLAREQSGGTADDMPLRMSPLQDLHGVLRATMAWQASCGEELDAA</sequence>
<organism evidence="1 2">
    <name type="scientific">Paenibacillus helianthi</name>
    <dbReference type="NCBI Taxonomy" id="1349432"/>
    <lineage>
        <taxon>Bacteria</taxon>
        <taxon>Bacillati</taxon>
        <taxon>Bacillota</taxon>
        <taxon>Bacilli</taxon>
        <taxon>Bacillales</taxon>
        <taxon>Paenibacillaceae</taxon>
        <taxon>Paenibacillus</taxon>
    </lineage>
</organism>
<evidence type="ECO:0000313" key="1">
    <source>
        <dbReference type="EMBL" id="OKP82022.1"/>
    </source>
</evidence>